<reference evidence="3 4" key="1">
    <citation type="submission" date="2017-09" db="EMBL/GenBank/DDBJ databases">
        <title>Bacterial strain isolated from the female urinary microbiota.</title>
        <authorList>
            <person name="Thomas-White K."/>
            <person name="Kumar N."/>
            <person name="Forster S."/>
            <person name="Putonti C."/>
            <person name="Lawley T."/>
            <person name="Wolfe A.J."/>
        </authorList>
    </citation>
    <scope>NUCLEOTIDE SEQUENCE [LARGE SCALE GENOMIC DNA]</scope>
    <source>
        <strain evidence="3 4">UMB0852</strain>
    </source>
</reference>
<feature type="chain" id="PRO_5014924800" description="LysM domain-containing protein" evidence="1">
    <location>
        <begin position="30"/>
        <end position="376"/>
    </location>
</feature>
<name>A0A2N6SLJ4_9LACT</name>
<dbReference type="Pfam" id="PF01464">
    <property type="entry name" value="SLT"/>
    <property type="match status" value="1"/>
</dbReference>
<feature type="domain" description="LysM" evidence="2">
    <location>
        <begin position="55"/>
        <end position="99"/>
    </location>
</feature>
<dbReference type="InterPro" id="IPR036779">
    <property type="entry name" value="LysM_dom_sf"/>
</dbReference>
<protein>
    <recommendedName>
        <fullName evidence="2">LysM domain-containing protein</fullName>
    </recommendedName>
</protein>
<dbReference type="RefSeq" id="WP_102228008.1">
    <property type="nucleotide sequence ID" value="NZ_PNFY01000033.1"/>
</dbReference>
<keyword evidence="4" id="KW-1185">Reference proteome</keyword>
<comment type="caution">
    <text evidence="3">The sequence shown here is derived from an EMBL/GenBank/DDBJ whole genome shotgun (WGS) entry which is preliminary data.</text>
</comment>
<dbReference type="InterPro" id="IPR008258">
    <property type="entry name" value="Transglycosylase_SLT_dom_1"/>
</dbReference>
<dbReference type="OrthoDB" id="9798935at2"/>
<dbReference type="EMBL" id="PNHE01000035">
    <property type="protein sequence ID" value="PMC57926.1"/>
    <property type="molecule type" value="Genomic_DNA"/>
</dbReference>
<dbReference type="InterPro" id="IPR023346">
    <property type="entry name" value="Lysozyme-like_dom_sf"/>
</dbReference>
<accession>A0A2N6SLJ4</accession>
<dbReference type="InterPro" id="IPR018392">
    <property type="entry name" value="LysM"/>
</dbReference>
<feature type="signal peptide" evidence="1">
    <location>
        <begin position="1"/>
        <end position="29"/>
    </location>
</feature>
<dbReference type="Gene3D" id="3.10.350.10">
    <property type="entry name" value="LysM domain"/>
    <property type="match status" value="1"/>
</dbReference>
<dbReference type="SUPFAM" id="SSF53955">
    <property type="entry name" value="Lysozyme-like"/>
    <property type="match status" value="1"/>
</dbReference>
<evidence type="ECO:0000313" key="3">
    <source>
        <dbReference type="EMBL" id="PMC57926.1"/>
    </source>
</evidence>
<proteinExistence type="predicted"/>
<sequence length="376" mass="41309">MKKSFKIATSTLLLTGIGASVVVPSAALAQTPSEWTQRSVQEIAQETTQQESGVRYYKVQWGDTLSGIAQALGMELEELVRINNISNPDFILAGTILVFDAANHTLTEIDEAGNSAVYSTQTGEAVVEEAPVYEAVQEEAFVPEVALSLPVAEEEPTTIIEEVEEFETSFAPVQEKLSIATTNDVEETIIEDTATQEVVVEESMVEETIEEVENTVEVSEPVVEETVQDEVASLEVEEVTVPEIEPEVTPEVQPEVVEEVAAPEVESAPAPSADTSNMSAREAFDHLAAQKGLSQAEIDGWAYIIERESNWDPQATNASSGAYGLAQNIDPTRYASHGDDWATNPHTQLEWMYDYMNERYGSIQGALDFWNANYWY</sequence>
<gene>
    <name evidence="3" type="ORF">CJ205_07110</name>
</gene>
<dbReference type="Proteomes" id="UP000235682">
    <property type="component" value="Unassembled WGS sequence"/>
</dbReference>
<dbReference type="CDD" id="cd00118">
    <property type="entry name" value="LysM"/>
    <property type="match status" value="1"/>
</dbReference>
<dbReference type="SUPFAM" id="SSF54106">
    <property type="entry name" value="LysM domain"/>
    <property type="match status" value="1"/>
</dbReference>
<evidence type="ECO:0000313" key="4">
    <source>
        <dbReference type="Proteomes" id="UP000235682"/>
    </source>
</evidence>
<organism evidence="3 4">
    <name type="scientific">Dolosicoccus paucivorans</name>
    <dbReference type="NCBI Taxonomy" id="84521"/>
    <lineage>
        <taxon>Bacteria</taxon>
        <taxon>Bacillati</taxon>
        <taxon>Bacillota</taxon>
        <taxon>Bacilli</taxon>
        <taxon>Lactobacillales</taxon>
        <taxon>Aerococcaceae</taxon>
        <taxon>Dolosicoccus</taxon>
    </lineage>
</organism>
<dbReference type="SMART" id="SM00257">
    <property type="entry name" value="LysM"/>
    <property type="match status" value="1"/>
</dbReference>
<keyword evidence="1" id="KW-0732">Signal</keyword>
<dbReference type="STRING" id="84521.SAMN04487994_10344"/>
<dbReference type="Pfam" id="PF01476">
    <property type="entry name" value="LysM"/>
    <property type="match status" value="1"/>
</dbReference>
<dbReference type="AlphaFoldDB" id="A0A2N6SLJ4"/>
<evidence type="ECO:0000256" key="1">
    <source>
        <dbReference type="SAM" id="SignalP"/>
    </source>
</evidence>
<dbReference type="PROSITE" id="PS51782">
    <property type="entry name" value="LYSM"/>
    <property type="match status" value="1"/>
</dbReference>
<dbReference type="Gene3D" id="1.10.530.10">
    <property type="match status" value="1"/>
</dbReference>
<evidence type="ECO:0000259" key="2">
    <source>
        <dbReference type="PROSITE" id="PS51782"/>
    </source>
</evidence>